<dbReference type="Pfam" id="PF04127">
    <property type="entry name" value="DFP"/>
    <property type="match status" value="1"/>
</dbReference>
<dbReference type="GO" id="GO:0071513">
    <property type="term" value="C:phosphopantothenoylcysteine decarboxylase complex"/>
    <property type="evidence" value="ECO:0007669"/>
    <property type="project" value="TreeGrafter"/>
</dbReference>
<dbReference type="EMBL" id="BARS01054376">
    <property type="protein sequence ID" value="GAG48228.1"/>
    <property type="molecule type" value="Genomic_DNA"/>
</dbReference>
<dbReference type="GO" id="GO:0015937">
    <property type="term" value="P:coenzyme A biosynthetic process"/>
    <property type="evidence" value="ECO:0007669"/>
    <property type="project" value="InterPro"/>
</dbReference>
<dbReference type="SUPFAM" id="SSF102645">
    <property type="entry name" value="CoaB-like"/>
    <property type="match status" value="1"/>
</dbReference>
<name>X0YI00_9ZZZZ</name>
<evidence type="ECO:0000256" key="2">
    <source>
        <dbReference type="ARBA" id="ARBA00023239"/>
    </source>
</evidence>
<feature type="domain" description="Flavoprotein" evidence="3">
    <location>
        <begin position="2"/>
        <end position="147"/>
    </location>
</feature>
<evidence type="ECO:0008006" key="6">
    <source>
        <dbReference type="Google" id="ProtNLM"/>
    </source>
</evidence>
<dbReference type="InterPro" id="IPR036551">
    <property type="entry name" value="Flavin_trans-like"/>
</dbReference>
<keyword evidence="2" id="KW-0456">Lyase</keyword>
<dbReference type="GO" id="GO:0015941">
    <property type="term" value="P:pantothenate catabolic process"/>
    <property type="evidence" value="ECO:0007669"/>
    <property type="project" value="InterPro"/>
</dbReference>
<dbReference type="InterPro" id="IPR005252">
    <property type="entry name" value="CoaBC"/>
</dbReference>
<proteinExistence type="predicted"/>
<feature type="non-terminal residue" evidence="5">
    <location>
        <position position="1"/>
    </location>
</feature>
<dbReference type="Gene3D" id="3.40.50.10300">
    <property type="entry name" value="CoaB-like"/>
    <property type="match status" value="1"/>
</dbReference>
<dbReference type="NCBIfam" id="TIGR00521">
    <property type="entry name" value="coaBC_dfp"/>
    <property type="match status" value="1"/>
</dbReference>
<dbReference type="AlphaFoldDB" id="X0YI00"/>
<dbReference type="Gene3D" id="3.40.50.1950">
    <property type="entry name" value="Flavin prenyltransferase-like"/>
    <property type="match status" value="1"/>
</dbReference>
<dbReference type="InterPro" id="IPR003382">
    <property type="entry name" value="Flavoprotein"/>
</dbReference>
<comment type="caution">
    <text evidence="5">The sequence shown here is derived from an EMBL/GenBank/DDBJ whole genome shotgun (WGS) entry which is preliminary data.</text>
</comment>
<organism evidence="5">
    <name type="scientific">marine sediment metagenome</name>
    <dbReference type="NCBI Taxonomy" id="412755"/>
    <lineage>
        <taxon>unclassified sequences</taxon>
        <taxon>metagenomes</taxon>
        <taxon>ecological metagenomes</taxon>
    </lineage>
</organism>
<feature type="domain" description="DNA/pantothenate metabolism flavoprotein C-terminal" evidence="4">
    <location>
        <begin position="157"/>
        <end position="218"/>
    </location>
</feature>
<dbReference type="GO" id="GO:0004632">
    <property type="term" value="F:phosphopantothenate--cysteine ligase activity"/>
    <property type="evidence" value="ECO:0007669"/>
    <property type="project" value="InterPro"/>
</dbReference>
<keyword evidence="1" id="KW-0210">Decarboxylase</keyword>
<dbReference type="PANTHER" id="PTHR14359">
    <property type="entry name" value="HOMO-OLIGOMERIC FLAVIN CONTAINING CYS DECARBOXYLASE FAMILY"/>
    <property type="match status" value="1"/>
</dbReference>
<evidence type="ECO:0000313" key="5">
    <source>
        <dbReference type="EMBL" id="GAG48228.1"/>
    </source>
</evidence>
<dbReference type="InterPro" id="IPR007085">
    <property type="entry name" value="DNA/pantothenate-metab_flavo_C"/>
</dbReference>
<dbReference type="InterPro" id="IPR035929">
    <property type="entry name" value="CoaB-like_sf"/>
</dbReference>
<sequence length="219" mass="22847">SKLAQGGASVDVVMTPAATEFVTPLTFRAVTEGDVIVDMFEAGVEHVELARRADVVVVAPATAATISRLAHGLAEDMVSLTVLATKAPVLVCPAMDSQMFENPATQANLETLRARGMTIVGPEIGRLASGRMGLGRLADVETILGAIRYVLGRQGDLAGRKVVVTAGGTREPIDPVRYVGNYSSGKMGYAMAEAARDRGAEVVLVSAPTALPTPYGVRL</sequence>
<feature type="non-terminal residue" evidence="5">
    <location>
        <position position="219"/>
    </location>
</feature>
<dbReference type="GO" id="GO:0004633">
    <property type="term" value="F:phosphopantothenoylcysteine decarboxylase activity"/>
    <property type="evidence" value="ECO:0007669"/>
    <property type="project" value="InterPro"/>
</dbReference>
<protein>
    <recommendedName>
        <fullName evidence="6">Flavoprotein domain-containing protein</fullName>
    </recommendedName>
</protein>
<dbReference type="PANTHER" id="PTHR14359:SF6">
    <property type="entry name" value="PHOSPHOPANTOTHENOYLCYSTEINE DECARBOXYLASE"/>
    <property type="match status" value="1"/>
</dbReference>
<dbReference type="GO" id="GO:0010181">
    <property type="term" value="F:FMN binding"/>
    <property type="evidence" value="ECO:0007669"/>
    <property type="project" value="InterPro"/>
</dbReference>
<dbReference type="SUPFAM" id="SSF52507">
    <property type="entry name" value="Homo-oligomeric flavin-containing Cys decarboxylases, HFCD"/>
    <property type="match status" value="1"/>
</dbReference>
<reference evidence="5" key="1">
    <citation type="journal article" date="2014" name="Front. Microbiol.">
        <title>High frequency of phylogenetically diverse reductive dehalogenase-homologous genes in deep subseafloor sedimentary metagenomes.</title>
        <authorList>
            <person name="Kawai M."/>
            <person name="Futagami T."/>
            <person name="Toyoda A."/>
            <person name="Takaki Y."/>
            <person name="Nishi S."/>
            <person name="Hori S."/>
            <person name="Arai W."/>
            <person name="Tsubouchi T."/>
            <person name="Morono Y."/>
            <person name="Uchiyama I."/>
            <person name="Ito T."/>
            <person name="Fujiyama A."/>
            <person name="Inagaki F."/>
            <person name="Takami H."/>
        </authorList>
    </citation>
    <scope>NUCLEOTIDE SEQUENCE</scope>
    <source>
        <strain evidence="5">Expedition CK06-06</strain>
    </source>
</reference>
<evidence type="ECO:0000259" key="3">
    <source>
        <dbReference type="Pfam" id="PF02441"/>
    </source>
</evidence>
<evidence type="ECO:0000259" key="4">
    <source>
        <dbReference type="Pfam" id="PF04127"/>
    </source>
</evidence>
<gene>
    <name evidence="5" type="ORF">S01H1_80509</name>
</gene>
<dbReference type="Pfam" id="PF02441">
    <property type="entry name" value="Flavoprotein"/>
    <property type="match status" value="1"/>
</dbReference>
<accession>X0YI00</accession>
<evidence type="ECO:0000256" key="1">
    <source>
        <dbReference type="ARBA" id="ARBA00022793"/>
    </source>
</evidence>